<keyword evidence="2" id="KW-1185">Reference proteome</keyword>
<evidence type="ECO:0000256" key="1">
    <source>
        <dbReference type="SAM" id="MobiDB-lite"/>
    </source>
</evidence>
<dbReference type="WBParaSite" id="TMUE_1000004197.1">
    <property type="protein sequence ID" value="TMUE_1000004197.1"/>
    <property type="gene ID" value="WBGene00288410"/>
</dbReference>
<protein>
    <submittedName>
        <fullName evidence="3">Uncharacterized protein</fullName>
    </submittedName>
</protein>
<proteinExistence type="predicted"/>
<name>A0A5S6QB60_TRIMR</name>
<sequence length="108" mass="12492">MVINWKWDAVCRRQFLFSGADAHLLRDESSVGGLGVGPFSTREQRRFTPLVRRRNRSGGPFYRSESQRIFPPKLPSLPARFMRPNWQPTLRSGQLLRKEVSTTFTDSP</sequence>
<evidence type="ECO:0000313" key="3">
    <source>
        <dbReference type="WBParaSite" id="TMUE_1000004197.1"/>
    </source>
</evidence>
<organism evidence="2 3">
    <name type="scientific">Trichuris muris</name>
    <name type="common">Mouse whipworm</name>
    <dbReference type="NCBI Taxonomy" id="70415"/>
    <lineage>
        <taxon>Eukaryota</taxon>
        <taxon>Metazoa</taxon>
        <taxon>Ecdysozoa</taxon>
        <taxon>Nematoda</taxon>
        <taxon>Enoplea</taxon>
        <taxon>Dorylaimia</taxon>
        <taxon>Trichinellida</taxon>
        <taxon>Trichuridae</taxon>
        <taxon>Trichuris</taxon>
    </lineage>
</organism>
<reference evidence="3" key="1">
    <citation type="submission" date="2019-12" db="UniProtKB">
        <authorList>
            <consortium name="WormBaseParasite"/>
        </authorList>
    </citation>
    <scope>IDENTIFICATION</scope>
</reference>
<dbReference type="Proteomes" id="UP000046395">
    <property type="component" value="Unassembled WGS sequence"/>
</dbReference>
<dbReference type="AlphaFoldDB" id="A0A5S6QB60"/>
<evidence type="ECO:0000313" key="2">
    <source>
        <dbReference type="Proteomes" id="UP000046395"/>
    </source>
</evidence>
<accession>A0A5S6QB60</accession>
<feature type="region of interest" description="Disordered" evidence="1">
    <location>
        <begin position="45"/>
        <end position="65"/>
    </location>
</feature>